<dbReference type="GeneID" id="111103898"/>
<evidence type="ECO:0000256" key="2">
    <source>
        <dbReference type="SAM" id="Phobius"/>
    </source>
</evidence>
<keyword evidence="3" id="KW-1185">Reference proteome</keyword>
<feature type="transmembrane region" description="Helical" evidence="2">
    <location>
        <begin position="147"/>
        <end position="168"/>
    </location>
</feature>
<feature type="region of interest" description="Disordered" evidence="1">
    <location>
        <begin position="171"/>
        <end position="190"/>
    </location>
</feature>
<dbReference type="Proteomes" id="UP000694844">
    <property type="component" value="Chromosome 7"/>
</dbReference>
<feature type="region of interest" description="Disordered" evidence="1">
    <location>
        <begin position="78"/>
        <end position="103"/>
    </location>
</feature>
<feature type="compositionally biased region" description="Polar residues" evidence="1">
    <location>
        <begin position="78"/>
        <end position="89"/>
    </location>
</feature>
<dbReference type="KEGG" id="cvn:111103898"/>
<dbReference type="AlphaFoldDB" id="A0A8B8APU0"/>
<sequence>MNRKIEIIPEAPVLRLSSNAEVLGDPEREHQEIKEGFRTLNRNEEKLKIVSTDSKAEFPDGKDCVSKESKALVDQLSQDVTGSNPSVSNPCGDVTGPEDSLPSKEEENVEVESKYLLPKVQVLVEETEQASNCKKCLEILNKNPWNILIPVSTLLMIVILGLALGFGLNQKSEPGNNPPPHTGDEPKGEVTTQMKISCESISMKVENLVHIAKCSSRHEGKKKKLSCVYDKPCQAWNIDTHEDPFQYSHCCPILSIKGTSEPLLKFAPQNSSDCPRCGQE</sequence>
<evidence type="ECO:0000313" key="4">
    <source>
        <dbReference type="RefSeq" id="XP_022293200.1"/>
    </source>
</evidence>
<gene>
    <name evidence="4" type="primary">LOC111103898</name>
</gene>
<keyword evidence="2" id="KW-0812">Transmembrane</keyword>
<reference evidence="4" key="1">
    <citation type="submission" date="2025-08" db="UniProtKB">
        <authorList>
            <consortium name="RefSeq"/>
        </authorList>
    </citation>
    <scope>IDENTIFICATION</scope>
    <source>
        <tissue evidence="4">Whole sample</tissue>
    </source>
</reference>
<dbReference type="RefSeq" id="XP_022293200.1">
    <property type="nucleotide sequence ID" value="XM_022437492.1"/>
</dbReference>
<organism evidence="3 4">
    <name type="scientific">Crassostrea virginica</name>
    <name type="common">Eastern oyster</name>
    <dbReference type="NCBI Taxonomy" id="6565"/>
    <lineage>
        <taxon>Eukaryota</taxon>
        <taxon>Metazoa</taxon>
        <taxon>Spiralia</taxon>
        <taxon>Lophotrochozoa</taxon>
        <taxon>Mollusca</taxon>
        <taxon>Bivalvia</taxon>
        <taxon>Autobranchia</taxon>
        <taxon>Pteriomorphia</taxon>
        <taxon>Ostreida</taxon>
        <taxon>Ostreoidea</taxon>
        <taxon>Ostreidae</taxon>
        <taxon>Crassostrea</taxon>
    </lineage>
</organism>
<accession>A0A8B8APU0</accession>
<evidence type="ECO:0000256" key="1">
    <source>
        <dbReference type="SAM" id="MobiDB-lite"/>
    </source>
</evidence>
<keyword evidence="2" id="KW-0472">Membrane</keyword>
<name>A0A8B8APU0_CRAVI</name>
<proteinExistence type="predicted"/>
<protein>
    <submittedName>
        <fullName evidence="4">Uncharacterized protein LOC111103898</fullName>
    </submittedName>
</protein>
<keyword evidence="2" id="KW-1133">Transmembrane helix</keyword>
<evidence type="ECO:0000313" key="3">
    <source>
        <dbReference type="Proteomes" id="UP000694844"/>
    </source>
</evidence>